<dbReference type="SUPFAM" id="SSF53448">
    <property type="entry name" value="Nucleotide-diphospho-sugar transferases"/>
    <property type="match status" value="1"/>
</dbReference>
<dbReference type="InParanoid" id="M0DBA8"/>
<gene>
    <name evidence="3" type="ORF">C474_09192</name>
</gene>
<reference evidence="3 4" key="1">
    <citation type="journal article" date="2014" name="PLoS Genet.">
        <title>Phylogenetically driven sequencing of extremely halophilic archaea reveals strategies for static and dynamic osmo-response.</title>
        <authorList>
            <person name="Becker E.A."/>
            <person name="Seitzer P.M."/>
            <person name="Tritt A."/>
            <person name="Larsen D."/>
            <person name="Krusor M."/>
            <person name="Yao A.I."/>
            <person name="Wu D."/>
            <person name="Madern D."/>
            <person name="Eisen J.A."/>
            <person name="Darling A.E."/>
            <person name="Facciotti M.T."/>
        </authorList>
    </citation>
    <scope>NUCLEOTIDE SEQUENCE [LARGE SCALE GENOMIC DNA]</scope>
    <source>
        <strain evidence="3 4">JCM 14848</strain>
    </source>
</reference>
<dbReference type="AlphaFoldDB" id="M0DBA8"/>
<sequence>MQEFTRQTVIQFDGDSEPETGGDSVSVQKSVSRTGEKVVVEYELAVERETPVSVRVVDAIPADERVSRFRGDVHYYELSERGLELYAAVGRDPVTRVSVSFHGPATDVDRFDSTPDVDLIRTLPAALEDDADPRAVAAGNADGDDDRPAVGVVATASNGDALVRTVLRSLTRGFVVLVGDRGDADREALRLCERFGATRVSLPSADDEGDLRRVLAAAARARSLPGVVFQESPDRRIDFDRSLADFRRAGERSITARYEGDSDARDASASLAVGILARDEADRIGDAVATAQLFADEVIVVDENSADGTGNRATAAGATVRRTEGDRRSSEAFRSLFRTVAERDVDALAVVEADGRYDIGDLPRLLEDHRQADAEITVGRRSEEPSRSDVFSLRSLRRWAATRPALAGRGAVRLHPLAAGFRSGLHIYDRRALASLAADESVREASDIGAGVLSHAAKCGYRVREVGD</sequence>
<dbReference type="EMBL" id="AOIV01000021">
    <property type="protein sequence ID" value="ELZ31464.1"/>
    <property type="molecule type" value="Genomic_DNA"/>
</dbReference>
<accession>M0DBA8</accession>
<proteinExistence type="predicted"/>
<evidence type="ECO:0000313" key="3">
    <source>
        <dbReference type="EMBL" id="ELZ31464.1"/>
    </source>
</evidence>
<dbReference type="eggNOG" id="arCOG00896">
    <property type="taxonomic scope" value="Archaea"/>
</dbReference>
<dbReference type="GO" id="GO:0016757">
    <property type="term" value="F:glycosyltransferase activity"/>
    <property type="evidence" value="ECO:0007669"/>
    <property type="project" value="UniProtKB-KW"/>
</dbReference>
<protein>
    <submittedName>
        <fullName evidence="3">Dolichyl-phosphate beta-D-mannosyltransferase</fullName>
    </submittedName>
</protein>
<dbReference type="RefSeq" id="WP_008386045.1">
    <property type="nucleotide sequence ID" value="NZ_AOIV01000021.1"/>
</dbReference>
<dbReference type="Gene3D" id="3.90.550.10">
    <property type="entry name" value="Spore Coat Polysaccharide Biosynthesis Protein SpsA, Chain A"/>
    <property type="match status" value="1"/>
</dbReference>
<feature type="compositionally biased region" description="Polar residues" evidence="1">
    <location>
        <begin position="1"/>
        <end position="10"/>
    </location>
</feature>
<feature type="domain" description="Glycosyltransferase 2-like" evidence="2">
    <location>
        <begin position="275"/>
        <end position="401"/>
    </location>
</feature>
<dbReference type="InterPro" id="IPR001173">
    <property type="entry name" value="Glyco_trans_2-like"/>
</dbReference>
<keyword evidence="3" id="KW-0808">Transferase</keyword>
<name>M0DBA8_HALPD</name>
<keyword evidence="3" id="KW-0328">Glycosyltransferase</keyword>
<evidence type="ECO:0000313" key="4">
    <source>
        <dbReference type="Proteomes" id="UP000011513"/>
    </source>
</evidence>
<dbReference type="Pfam" id="PF00535">
    <property type="entry name" value="Glycos_transf_2"/>
    <property type="match status" value="1"/>
</dbReference>
<comment type="caution">
    <text evidence="3">The sequence shown here is derived from an EMBL/GenBank/DDBJ whole genome shotgun (WGS) entry which is preliminary data.</text>
</comment>
<feature type="region of interest" description="Disordered" evidence="1">
    <location>
        <begin position="1"/>
        <end position="29"/>
    </location>
</feature>
<dbReference type="InterPro" id="IPR050256">
    <property type="entry name" value="Glycosyltransferase_2"/>
</dbReference>
<organism evidence="3 4">
    <name type="scientific">Halogeometricum pallidum JCM 14848</name>
    <dbReference type="NCBI Taxonomy" id="1227487"/>
    <lineage>
        <taxon>Archaea</taxon>
        <taxon>Methanobacteriati</taxon>
        <taxon>Methanobacteriota</taxon>
        <taxon>Stenosarchaea group</taxon>
        <taxon>Halobacteria</taxon>
        <taxon>Halobacteriales</taxon>
        <taxon>Haloferacaceae</taxon>
        <taxon>Halogeometricum</taxon>
    </lineage>
</organism>
<evidence type="ECO:0000256" key="1">
    <source>
        <dbReference type="SAM" id="MobiDB-lite"/>
    </source>
</evidence>
<keyword evidence="4" id="KW-1185">Reference proteome</keyword>
<dbReference type="Proteomes" id="UP000011513">
    <property type="component" value="Unassembled WGS sequence"/>
</dbReference>
<dbReference type="PANTHER" id="PTHR48090:SF7">
    <property type="entry name" value="RFBJ PROTEIN"/>
    <property type="match status" value="1"/>
</dbReference>
<dbReference type="PANTHER" id="PTHR48090">
    <property type="entry name" value="UNDECAPRENYL-PHOSPHATE 4-DEOXY-4-FORMAMIDO-L-ARABINOSE TRANSFERASE-RELATED"/>
    <property type="match status" value="1"/>
</dbReference>
<evidence type="ECO:0000259" key="2">
    <source>
        <dbReference type="Pfam" id="PF00535"/>
    </source>
</evidence>
<dbReference type="InterPro" id="IPR029044">
    <property type="entry name" value="Nucleotide-diphossugar_trans"/>
</dbReference>